<evidence type="ECO:0000313" key="7">
    <source>
        <dbReference type="EMBL" id="MCO5978053.1"/>
    </source>
</evidence>
<dbReference type="Proteomes" id="UP001204851">
    <property type="component" value="Unassembled WGS sequence"/>
</dbReference>
<name>A0ABT1BPG9_9BURK</name>
<keyword evidence="8" id="KW-1185">Reference proteome</keyword>
<evidence type="ECO:0000256" key="4">
    <source>
        <dbReference type="ARBA" id="ARBA00022840"/>
    </source>
</evidence>
<protein>
    <submittedName>
        <fullName evidence="7">AMP-binding protein</fullName>
    </submittedName>
</protein>
<dbReference type="InterPro" id="IPR000873">
    <property type="entry name" value="AMP-dep_synth/lig_dom"/>
</dbReference>
<dbReference type="PANTHER" id="PTHR43605">
    <property type="entry name" value="ACYL-COENZYME A SYNTHETASE"/>
    <property type="match status" value="1"/>
</dbReference>
<organism evidence="7 8">
    <name type="scientific">Ideonella oryzae</name>
    <dbReference type="NCBI Taxonomy" id="2937441"/>
    <lineage>
        <taxon>Bacteria</taxon>
        <taxon>Pseudomonadati</taxon>
        <taxon>Pseudomonadota</taxon>
        <taxon>Betaproteobacteria</taxon>
        <taxon>Burkholderiales</taxon>
        <taxon>Sphaerotilaceae</taxon>
        <taxon>Ideonella</taxon>
    </lineage>
</organism>
<dbReference type="EMBL" id="JAMXMC010000008">
    <property type="protein sequence ID" value="MCO5978053.1"/>
    <property type="molecule type" value="Genomic_DNA"/>
</dbReference>
<gene>
    <name evidence="7" type="ORF">M0L44_15205</name>
</gene>
<comment type="caution">
    <text evidence="7">The sequence shown here is derived from an EMBL/GenBank/DDBJ whole genome shotgun (WGS) entry which is preliminary data.</text>
</comment>
<dbReference type="InterPro" id="IPR045851">
    <property type="entry name" value="AMP-bd_C_sf"/>
</dbReference>
<dbReference type="InterPro" id="IPR020845">
    <property type="entry name" value="AMP-binding_CS"/>
</dbReference>
<dbReference type="RefSeq" id="WP_252770659.1">
    <property type="nucleotide sequence ID" value="NZ_JAMXMC010000008.1"/>
</dbReference>
<proteinExistence type="inferred from homology"/>
<evidence type="ECO:0000259" key="5">
    <source>
        <dbReference type="Pfam" id="PF00501"/>
    </source>
</evidence>
<comment type="similarity">
    <text evidence="1">Belongs to the ATP-dependent AMP-binding enzyme family.</text>
</comment>
<dbReference type="InterPro" id="IPR025110">
    <property type="entry name" value="AMP-bd_C"/>
</dbReference>
<evidence type="ECO:0000256" key="3">
    <source>
        <dbReference type="ARBA" id="ARBA00022741"/>
    </source>
</evidence>
<dbReference type="Gene3D" id="3.40.50.12780">
    <property type="entry name" value="N-terminal domain of ligase-like"/>
    <property type="match status" value="1"/>
</dbReference>
<dbReference type="PROSITE" id="PS00455">
    <property type="entry name" value="AMP_BINDING"/>
    <property type="match status" value="1"/>
</dbReference>
<keyword evidence="2" id="KW-0436">Ligase</keyword>
<keyword evidence="3" id="KW-0547">Nucleotide-binding</keyword>
<accession>A0ABT1BPG9</accession>
<feature type="domain" description="AMP-dependent synthetase/ligase" evidence="5">
    <location>
        <begin position="60"/>
        <end position="392"/>
    </location>
</feature>
<sequence length="567" mass="62304">MNADVPAEGLQGFLDARRWLLDHRTDLATACAGFRWPRLEHFNWALDYFDPMARDNAAVALWIVDAKGRDETVSFAELSRRSGQVAMWLRAQGIQRGDRVLLMLGNERALWESMLALMKLGAVIVPATAQLTPQDLADRFTRGEVRHVICAAGQRDKFDAIGGDYTRIVVGHAAPGWRAFDEASTAPTKFVPLGLTRASDPLLLYFTSGTTSQPKLVAHSHESYPVGHLSTMYWLGLRPGDLHFNISSPGWAKHAWSTFFAPWNAGAGVLVLNHPRFSAEAVLDVLRSRPVSSLCAPPTVWRMLLRAGLGARPTALADVMSAGEPLHAELMASVRDAWDLCLRDGYGQTETTCQIGNPPGRPIQPGCMGWSLPGYRVELLDGNDQPAQEGEISLPLDAPLPPLMLGYAHEPERNGQAMRAGHYRTGDLARRDADGGFYYLSRADDVFKSSDYRISPPELEAVLLQHPAVAEVAVVPYPDDTRLAYPKAYVSLNPGWEAGAPLAQALMAFGRERLAPFKRVRRVEFAPLPRTISGKVQRGLLRARELGRAACGERAAAEFREEDAATD</sequence>
<evidence type="ECO:0000256" key="1">
    <source>
        <dbReference type="ARBA" id="ARBA00006432"/>
    </source>
</evidence>
<keyword evidence="4" id="KW-0067">ATP-binding</keyword>
<evidence type="ECO:0000259" key="6">
    <source>
        <dbReference type="Pfam" id="PF13193"/>
    </source>
</evidence>
<evidence type="ECO:0000313" key="8">
    <source>
        <dbReference type="Proteomes" id="UP001204851"/>
    </source>
</evidence>
<feature type="domain" description="AMP-binding enzyme C-terminal" evidence="6">
    <location>
        <begin position="458"/>
        <end position="535"/>
    </location>
</feature>
<dbReference type="Pfam" id="PF13193">
    <property type="entry name" value="AMP-binding_C"/>
    <property type="match status" value="1"/>
</dbReference>
<dbReference type="Pfam" id="PF00501">
    <property type="entry name" value="AMP-binding"/>
    <property type="match status" value="1"/>
</dbReference>
<dbReference type="PANTHER" id="PTHR43605:SF10">
    <property type="entry name" value="ACYL-COA SYNTHETASE MEDIUM CHAIN FAMILY MEMBER 3"/>
    <property type="match status" value="1"/>
</dbReference>
<dbReference type="InterPro" id="IPR051087">
    <property type="entry name" value="Mitochondrial_ACSM"/>
</dbReference>
<dbReference type="Gene3D" id="3.30.300.30">
    <property type="match status" value="1"/>
</dbReference>
<reference evidence="7 8" key="1">
    <citation type="submission" date="2022-06" db="EMBL/GenBank/DDBJ databases">
        <title>Ideonella sp. NS12-5 Genome sequencing and assembly.</title>
        <authorList>
            <person name="Jung Y."/>
        </authorList>
    </citation>
    <scope>NUCLEOTIDE SEQUENCE [LARGE SCALE GENOMIC DNA]</scope>
    <source>
        <strain evidence="7 8">NS12-5</strain>
    </source>
</reference>
<dbReference type="SUPFAM" id="SSF56801">
    <property type="entry name" value="Acetyl-CoA synthetase-like"/>
    <property type="match status" value="1"/>
</dbReference>
<dbReference type="InterPro" id="IPR042099">
    <property type="entry name" value="ANL_N_sf"/>
</dbReference>
<evidence type="ECO:0000256" key="2">
    <source>
        <dbReference type="ARBA" id="ARBA00022598"/>
    </source>
</evidence>